<comment type="similarity">
    <text evidence="1 7">Belongs to the universal ribosomal protein uL3 family.</text>
</comment>
<dbReference type="NCBIfam" id="TIGR03625">
    <property type="entry name" value="L3_bact"/>
    <property type="match status" value="1"/>
</dbReference>
<dbReference type="InterPro" id="IPR009000">
    <property type="entry name" value="Transl_B-barrel_sf"/>
</dbReference>
<dbReference type="Gene3D" id="2.40.30.10">
    <property type="entry name" value="Translation factors"/>
    <property type="match status" value="1"/>
</dbReference>
<dbReference type="PANTHER" id="PTHR11229">
    <property type="entry name" value="50S RIBOSOMAL PROTEIN L3"/>
    <property type="match status" value="1"/>
</dbReference>
<dbReference type="InterPro" id="IPR000597">
    <property type="entry name" value="Ribosomal_uL3"/>
</dbReference>
<evidence type="ECO:0000313" key="9">
    <source>
        <dbReference type="EMBL" id="SCC01265.1"/>
    </source>
</evidence>
<keyword evidence="3 7" id="KW-0694">RNA-binding</keyword>
<dbReference type="FunFam" id="3.30.160.810:FF:000002">
    <property type="entry name" value="50S ribosomal protein L3"/>
    <property type="match status" value="1"/>
</dbReference>
<name>A0A1C4B316_9LACO</name>
<reference evidence="10" key="1">
    <citation type="submission" date="2016-08" db="EMBL/GenBank/DDBJ databases">
        <authorList>
            <person name="Varghese N."/>
            <person name="Submissions Spin"/>
        </authorList>
    </citation>
    <scope>NUCLEOTIDE SEQUENCE [LARGE SCALE GENOMIC DNA]</scope>
    <source>
        <strain evidence="10">R-53094</strain>
    </source>
</reference>
<evidence type="ECO:0000313" key="10">
    <source>
        <dbReference type="Proteomes" id="UP000199268"/>
    </source>
</evidence>
<dbReference type="GO" id="GO:0019843">
    <property type="term" value="F:rRNA binding"/>
    <property type="evidence" value="ECO:0007669"/>
    <property type="project" value="UniProtKB-UniRule"/>
</dbReference>
<dbReference type="InterPro" id="IPR019927">
    <property type="entry name" value="Ribosomal_uL3_bac/org-type"/>
</dbReference>
<dbReference type="PANTHER" id="PTHR11229:SF16">
    <property type="entry name" value="LARGE RIBOSOMAL SUBUNIT PROTEIN UL3C"/>
    <property type="match status" value="1"/>
</dbReference>
<keyword evidence="5 7" id="KW-0687">Ribonucleoprotein</keyword>
<dbReference type="SUPFAM" id="SSF50447">
    <property type="entry name" value="Translation proteins"/>
    <property type="match status" value="1"/>
</dbReference>
<organism evidence="9 10">
    <name type="scientific">Weissella bombi</name>
    <dbReference type="NCBI Taxonomy" id="1505725"/>
    <lineage>
        <taxon>Bacteria</taxon>
        <taxon>Bacillati</taxon>
        <taxon>Bacillota</taxon>
        <taxon>Bacilli</taxon>
        <taxon>Lactobacillales</taxon>
        <taxon>Lactobacillaceae</taxon>
        <taxon>Weissella</taxon>
    </lineage>
</organism>
<keyword evidence="4 7" id="KW-0689">Ribosomal protein</keyword>
<dbReference type="STRING" id="1505725.GA0061074_10864"/>
<dbReference type="OrthoDB" id="9806135at2"/>
<evidence type="ECO:0000256" key="2">
    <source>
        <dbReference type="ARBA" id="ARBA00022730"/>
    </source>
</evidence>
<accession>A0A1C4B316</accession>
<dbReference type="RefSeq" id="WP_042491880.1">
    <property type="nucleotide sequence ID" value="NZ_BJEE01000001.1"/>
</dbReference>
<evidence type="ECO:0000256" key="3">
    <source>
        <dbReference type="ARBA" id="ARBA00022884"/>
    </source>
</evidence>
<dbReference type="GO" id="GO:0006412">
    <property type="term" value="P:translation"/>
    <property type="evidence" value="ECO:0007669"/>
    <property type="project" value="UniProtKB-UniRule"/>
</dbReference>
<dbReference type="EMBL" id="FMAO01000008">
    <property type="protein sequence ID" value="SCC01265.1"/>
    <property type="molecule type" value="Genomic_DNA"/>
</dbReference>
<dbReference type="Pfam" id="PF00297">
    <property type="entry name" value="Ribosomal_L3"/>
    <property type="match status" value="1"/>
</dbReference>
<protein>
    <recommendedName>
        <fullName evidence="6 7">Large ribosomal subunit protein uL3</fullName>
    </recommendedName>
</protein>
<dbReference type="HAMAP" id="MF_01325_B">
    <property type="entry name" value="Ribosomal_uL3_B"/>
    <property type="match status" value="1"/>
</dbReference>
<evidence type="ECO:0000256" key="7">
    <source>
        <dbReference type="HAMAP-Rule" id="MF_01325"/>
    </source>
</evidence>
<proteinExistence type="inferred from homology"/>
<dbReference type="GO" id="GO:0003735">
    <property type="term" value="F:structural constituent of ribosome"/>
    <property type="evidence" value="ECO:0007669"/>
    <property type="project" value="UniProtKB-UniRule"/>
</dbReference>
<keyword evidence="10" id="KW-1185">Reference proteome</keyword>
<sequence length="208" mass="22742">MTTKGILGRKVGMTQVFTETGELIPVTVVEATPNVVLQVKTLENDGYNALQLGYQDKRQVLSNKPEQGHVAKANTTPKRYIREIRDAEGEFNVGDEVKVDIFAAGEAVDVTGITKGHGYQGNIKKDGQSRGPMAHGSRYHRRPGSLGAIINRVFKGKKLPGRMGNHKRTVQNLQVVRVDVENNVILVKGNVPGANKSLVTVKYSKKAK</sequence>
<keyword evidence="2 7" id="KW-0699">rRNA-binding</keyword>
<comment type="function">
    <text evidence="7">One of the primary rRNA binding proteins, it binds directly near the 3'-end of the 23S rRNA, where it nucleates assembly of the 50S subunit.</text>
</comment>
<dbReference type="GO" id="GO:0022625">
    <property type="term" value="C:cytosolic large ribosomal subunit"/>
    <property type="evidence" value="ECO:0007669"/>
    <property type="project" value="TreeGrafter"/>
</dbReference>
<dbReference type="Proteomes" id="UP000199268">
    <property type="component" value="Unassembled WGS sequence"/>
</dbReference>
<evidence type="ECO:0000256" key="1">
    <source>
        <dbReference type="ARBA" id="ARBA00006540"/>
    </source>
</evidence>
<evidence type="ECO:0000256" key="5">
    <source>
        <dbReference type="ARBA" id="ARBA00023274"/>
    </source>
</evidence>
<gene>
    <name evidence="7" type="primary">rplC</name>
    <name evidence="9" type="ORF">GA0061074_10864</name>
</gene>
<evidence type="ECO:0000256" key="4">
    <source>
        <dbReference type="ARBA" id="ARBA00022980"/>
    </source>
</evidence>
<comment type="subunit">
    <text evidence="7">Part of the 50S ribosomal subunit. Forms a cluster with proteins L14 and L19.</text>
</comment>
<dbReference type="FunFam" id="2.40.30.10:FF:000004">
    <property type="entry name" value="50S ribosomal protein L3"/>
    <property type="match status" value="1"/>
</dbReference>
<dbReference type="Gene3D" id="3.30.160.810">
    <property type="match status" value="1"/>
</dbReference>
<evidence type="ECO:0000256" key="6">
    <source>
        <dbReference type="ARBA" id="ARBA00035243"/>
    </source>
</evidence>
<evidence type="ECO:0000256" key="8">
    <source>
        <dbReference type="SAM" id="MobiDB-lite"/>
    </source>
</evidence>
<feature type="region of interest" description="Disordered" evidence="8">
    <location>
        <begin position="122"/>
        <end position="141"/>
    </location>
</feature>
<dbReference type="AlphaFoldDB" id="A0A1C4B316"/>